<proteinExistence type="predicted"/>
<organism evidence="1 2">
    <name type="scientific">Racocetra persica</name>
    <dbReference type="NCBI Taxonomy" id="160502"/>
    <lineage>
        <taxon>Eukaryota</taxon>
        <taxon>Fungi</taxon>
        <taxon>Fungi incertae sedis</taxon>
        <taxon>Mucoromycota</taxon>
        <taxon>Glomeromycotina</taxon>
        <taxon>Glomeromycetes</taxon>
        <taxon>Diversisporales</taxon>
        <taxon>Gigasporaceae</taxon>
        <taxon>Racocetra</taxon>
    </lineage>
</organism>
<reference evidence="1" key="1">
    <citation type="submission" date="2021-06" db="EMBL/GenBank/DDBJ databases">
        <authorList>
            <person name="Kallberg Y."/>
            <person name="Tangrot J."/>
            <person name="Rosling A."/>
        </authorList>
    </citation>
    <scope>NUCLEOTIDE SEQUENCE</scope>
    <source>
        <strain evidence="1">MA461A</strain>
    </source>
</reference>
<evidence type="ECO:0000313" key="1">
    <source>
        <dbReference type="EMBL" id="CAG8825882.1"/>
    </source>
</evidence>
<feature type="non-terminal residue" evidence="1">
    <location>
        <position position="1"/>
    </location>
</feature>
<keyword evidence="2" id="KW-1185">Reference proteome</keyword>
<sequence>ITYIIALPSEKRNIVEELIRLKTQKSLAQYSLTTYRIKGC</sequence>
<protein>
    <submittedName>
        <fullName evidence="1">28411_t:CDS:1</fullName>
    </submittedName>
</protein>
<dbReference type="EMBL" id="CAJVQC010091241">
    <property type="protein sequence ID" value="CAG8825882.1"/>
    <property type="molecule type" value="Genomic_DNA"/>
</dbReference>
<dbReference type="Proteomes" id="UP000789920">
    <property type="component" value="Unassembled WGS sequence"/>
</dbReference>
<evidence type="ECO:0000313" key="2">
    <source>
        <dbReference type="Proteomes" id="UP000789920"/>
    </source>
</evidence>
<name>A0ACA9S5F9_9GLOM</name>
<gene>
    <name evidence="1" type="ORF">RPERSI_LOCUS26601</name>
</gene>
<accession>A0ACA9S5F9</accession>
<comment type="caution">
    <text evidence="1">The sequence shown here is derived from an EMBL/GenBank/DDBJ whole genome shotgun (WGS) entry which is preliminary data.</text>
</comment>